<feature type="domain" description="Peptidase S1" evidence="8">
    <location>
        <begin position="121"/>
        <end position="360"/>
    </location>
</feature>
<keyword evidence="1 6" id="KW-0645">Protease</keyword>
<dbReference type="GO" id="GO:0004252">
    <property type="term" value="F:serine-type endopeptidase activity"/>
    <property type="evidence" value="ECO:0007669"/>
    <property type="project" value="InterPro"/>
</dbReference>
<dbReference type="PRINTS" id="PR00722">
    <property type="entry name" value="CHYMOTRYPSIN"/>
</dbReference>
<proteinExistence type="predicted"/>
<dbReference type="InterPro" id="IPR043504">
    <property type="entry name" value="Peptidase_S1_PA_chymotrypsin"/>
</dbReference>
<dbReference type="Proteomes" id="UP001208570">
    <property type="component" value="Unassembled WGS sequence"/>
</dbReference>
<dbReference type="InterPro" id="IPR001254">
    <property type="entry name" value="Trypsin_dom"/>
</dbReference>
<keyword evidence="5" id="KW-1015">Disulfide bond</keyword>
<evidence type="ECO:0000256" key="6">
    <source>
        <dbReference type="RuleBase" id="RU363034"/>
    </source>
</evidence>
<dbReference type="InterPro" id="IPR009003">
    <property type="entry name" value="Peptidase_S1_PA"/>
</dbReference>
<organism evidence="9 10">
    <name type="scientific">Paralvinella palmiformis</name>
    <dbReference type="NCBI Taxonomy" id="53620"/>
    <lineage>
        <taxon>Eukaryota</taxon>
        <taxon>Metazoa</taxon>
        <taxon>Spiralia</taxon>
        <taxon>Lophotrochozoa</taxon>
        <taxon>Annelida</taxon>
        <taxon>Polychaeta</taxon>
        <taxon>Sedentaria</taxon>
        <taxon>Canalipalpata</taxon>
        <taxon>Terebellida</taxon>
        <taxon>Terebelliformia</taxon>
        <taxon>Alvinellidae</taxon>
        <taxon>Paralvinella</taxon>
    </lineage>
</organism>
<evidence type="ECO:0000313" key="10">
    <source>
        <dbReference type="Proteomes" id="UP001208570"/>
    </source>
</evidence>
<keyword evidence="3 6" id="KW-0378">Hydrolase</keyword>
<evidence type="ECO:0000256" key="1">
    <source>
        <dbReference type="ARBA" id="ARBA00022670"/>
    </source>
</evidence>
<dbReference type="AlphaFoldDB" id="A0AAD9JCQ1"/>
<dbReference type="PROSITE" id="PS00135">
    <property type="entry name" value="TRYPSIN_SER"/>
    <property type="match status" value="1"/>
</dbReference>
<sequence length="361" mass="40252">MTATTMSTVVVILLLSTLLNHYGCNADTDECKTTIKVSRVESNTFQYKCGWFGWWMCVGRRYYIAYTNLEICCRGYEKVDGRCIKEETFTTVPQPPSSLRRMVRVASLTCGKTRFGANKLIVGGTRANHGEYPWLVSLVRGSSHFCGGMIIDDHWIVTAAHCVKSWWDNNIWDWYRVRVGEYNRLVTDADELTLKIDKVIKHADYSDMTSANDIALIKTSKKIVFNEYVKPICLPGANTQLSINSDVEIAGWGVTEDDLTSASEIVQKANMKLASLSLCQRTYGSRIVNDDMLCVTDGYGDNIRSACSGDSGGPLMLRSNDVMYGVGITSFGSATGCAAGDPVVYIDVSKYINWINEKRRN</sequence>
<dbReference type="EMBL" id="JAODUP010000419">
    <property type="protein sequence ID" value="KAK2150171.1"/>
    <property type="molecule type" value="Genomic_DNA"/>
</dbReference>
<evidence type="ECO:0000256" key="2">
    <source>
        <dbReference type="ARBA" id="ARBA00022729"/>
    </source>
</evidence>
<reference evidence="9" key="1">
    <citation type="journal article" date="2023" name="Mol. Biol. Evol.">
        <title>Third-Generation Sequencing Reveals the Adaptive Role of the Epigenome in Three Deep-Sea Polychaetes.</title>
        <authorList>
            <person name="Perez M."/>
            <person name="Aroh O."/>
            <person name="Sun Y."/>
            <person name="Lan Y."/>
            <person name="Juniper S.K."/>
            <person name="Young C.R."/>
            <person name="Angers B."/>
            <person name="Qian P.Y."/>
        </authorList>
    </citation>
    <scope>NUCLEOTIDE SEQUENCE</scope>
    <source>
        <strain evidence="9">P08H-3</strain>
    </source>
</reference>
<dbReference type="CDD" id="cd00190">
    <property type="entry name" value="Tryp_SPc"/>
    <property type="match status" value="1"/>
</dbReference>
<keyword evidence="10" id="KW-1185">Reference proteome</keyword>
<dbReference type="FunFam" id="2.40.10.10:FF:000120">
    <property type="entry name" value="Putative serine protease"/>
    <property type="match status" value="1"/>
</dbReference>
<evidence type="ECO:0000313" key="9">
    <source>
        <dbReference type="EMBL" id="KAK2150171.1"/>
    </source>
</evidence>
<dbReference type="Pfam" id="PF00089">
    <property type="entry name" value="Trypsin"/>
    <property type="match status" value="1"/>
</dbReference>
<dbReference type="InterPro" id="IPR001314">
    <property type="entry name" value="Peptidase_S1A"/>
</dbReference>
<comment type="caution">
    <text evidence="9">The sequence shown here is derived from an EMBL/GenBank/DDBJ whole genome shotgun (WGS) entry which is preliminary data.</text>
</comment>
<dbReference type="PROSITE" id="PS00134">
    <property type="entry name" value="TRYPSIN_HIS"/>
    <property type="match status" value="1"/>
</dbReference>
<evidence type="ECO:0000259" key="8">
    <source>
        <dbReference type="PROSITE" id="PS50240"/>
    </source>
</evidence>
<dbReference type="PANTHER" id="PTHR24252:SF7">
    <property type="entry name" value="HYALIN"/>
    <property type="match status" value="1"/>
</dbReference>
<name>A0AAD9JCQ1_9ANNE</name>
<evidence type="ECO:0000256" key="3">
    <source>
        <dbReference type="ARBA" id="ARBA00022801"/>
    </source>
</evidence>
<dbReference type="GO" id="GO:0006508">
    <property type="term" value="P:proteolysis"/>
    <property type="evidence" value="ECO:0007669"/>
    <property type="project" value="UniProtKB-KW"/>
</dbReference>
<protein>
    <recommendedName>
        <fullName evidence="8">Peptidase S1 domain-containing protein</fullName>
    </recommendedName>
</protein>
<evidence type="ECO:0000256" key="7">
    <source>
        <dbReference type="SAM" id="SignalP"/>
    </source>
</evidence>
<keyword evidence="2 7" id="KW-0732">Signal</keyword>
<dbReference type="PROSITE" id="PS50240">
    <property type="entry name" value="TRYPSIN_DOM"/>
    <property type="match status" value="1"/>
</dbReference>
<accession>A0AAD9JCQ1</accession>
<keyword evidence="4 6" id="KW-0720">Serine protease</keyword>
<evidence type="ECO:0000256" key="5">
    <source>
        <dbReference type="ARBA" id="ARBA00023157"/>
    </source>
</evidence>
<feature type="signal peptide" evidence="7">
    <location>
        <begin position="1"/>
        <end position="26"/>
    </location>
</feature>
<gene>
    <name evidence="9" type="ORF">LSH36_419g00023</name>
</gene>
<dbReference type="InterPro" id="IPR018114">
    <property type="entry name" value="TRYPSIN_HIS"/>
</dbReference>
<evidence type="ECO:0000256" key="4">
    <source>
        <dbReference type="ARBA" id="ARBA00022825"/>
    </source>
</evidence>
<dbReference type="Gene3D" id="2.40.10.10">
    <property type="entry name" value="Trypsin-like serine proteases"/>
    <property type="match status" value="1"/>
</dbReference>
<feature type="chain" id="PRO_5042214134" description="Peptidase S1 domain-containing protein" evidence="7">
    <location>
        <begin position="27"/>
        <end position="361"/>
    </location>
</feature>
<dbReference type="PANTHER" id="PTHR24252">
    <property type="entry name" value="ACROSIN-RELATED"/>
    <property type="match status" value="1"/>
</dbReference>
<dbReference type="InterPro" id="IPR033116">
    <property type="entry name" value="TRYPSIN_SER"/>
</dbReference>
<dbReference type="SUPFAM" id="SSF50494">
    <property type="entry name" value="Trypsin-like serine proteases"/>
    <property type="match status" value="1"/>
</dbReference>
<dbReference type="SMART" id="SM00020">
    <property type="entry name" value="Tryp_SPc"/>
    <property type="match status" value="1"/>
</dbReference>